<evidence type="ECO:0000313" key="5">
    <source>
        <dbReference type="Proteomes" id="UP000199372"/>
    </source>
</evidence>
<dbReference type="InterPro" id="IPR011324">
    <property type="entry name" value="Cytotoxic_necrot_fac-like_cat"/>
</dbReference>
<proteinExistence type="inferred from homology"/>
<sequence>MRDSRIQPNGLETAPPEQVVVQGEYRVSNDPAAVLSTLLGSCVATCLFDPVAQVGGMNHFLLASRPGRPDASERYGLYAMEVLINGLLKLGASKSRLEAKLFGGATMSGVMGHIGAENGRFAIDFLTREGIPIRATSLGGQQARRLRFLPTTGRASQKLVEDAEALIGTPAPRPKASDIQFFED</sequence>
<gene>
    <name evidence="3" type="primary">cheD</name>
    <name evidence="4" type="ORF">SAMN04488011_101368</name>
</gene>
<comment type="similarity">
    <text evidence="3">Belongs to the CheD family.</text>
</comment>
<dbReference type="GO" id="GO:0006935">
    <property type="term" value="P:chemotaxis"/>
    <property type="evidence" value="ECO:0007669"/>
    <property type="project" value="UniProtKB-UniRule"/>
</dbReference>
<dbReference type="EC" id="3.5.1.44" evidence="3"/>
<evidence type="ECO:0000256" key="1">
    <source>
        <dbReference type="ARBA" id="ARBA00022500"/>
    </source>
</evidence>
<protein>
    <recommendedName>
        <fullName evidence="3">Probable chemoreceptor glutamine deamidase CheD</fullName>
        <ecNumber evidence="3">3.5.1.44</ecNumber>
    </recommendedName>
</protein>
<keyword evidence="2 3" id="KW-0378">Hydrolase</keyword>
<dbReference type="InterPro" id="IPR038592">
    <property type="entry name" value="CheD-like_sf"/>
</dbReference>
<evidence type="ECO:0000256" key="3">
    <source>
        <dbReference type="HAMAP-Rule" id="MF_01440"/>
    </source>
</evidence>
<evidence type="ECO:0000256" key="2">
    <source>
        <dbReference type="ARBA" id="ARBA00022801"/>
    </source>
</evidence>
<dbReference type="AlphaFoldDB" id="A0A1H8AZ93"/>
<dbReference type="Pfam" id="PF03975">
    <property type="entry name" value="CheD"/>
    <property type="match status" value="1"/>
</dbReference>
<evidence type="ECO:0000313" key="4">
    <source>
        <dbReference type="EMBL" id="SEM75806.1"/>
    </source>
</evidence>
<dbReference type="PANTHER" id="PTHR35147">
    <property type="entry name" value="CHEMORECEPTOR GLUTAMINE DEAMIDASE CHED-RELATED"/>
    <property type="match status" value="1"/>
</dbReference>
<accession>A0A1H8AZ93</accession>
<keyword evidence="1 3" id="KW-0145">Chemotaxis</keyword>
<dbReference type="SUPFAM" id="SSF64438">
    <property type="entry name" value="CNF1/YfiH-like putative cysteine hydrolases"/>
    <property type="match status" value="1"/>
</dbReference>
<dbReference type="InterPro" id="IPR005659">
    <property type="entry name" value="Chemorcpt_Glu_NH3ase_CheD"/>
</dbReference>
<keyword evidence="5" id="KW-1185">Reference proteome</keyword>
<dbReference type="PANTHER" id="PTHR35147:SF3">
    <property type="entry name" value="CHEMORECEPTOR GLUTAMINE DEAMIDASE CHED 1-RELATED"/>
    <property type="match status" value="1"/>
</dbReference>
<reference evidence="5" key="1">
    <citation type="submission" date="2016-10" db="EMBL/GenBank/DDBJ databases">
        <authorList>
            <person name="Varghese N."/>
            <person name="Submissions S."/>
        </authorList>
    </citation>
    <scope>NUCLEOTIDE SEQUENCE [LARGE SCALE GENOMIC DNA]</scope>
    <source>
        <strain evidence="5">DSM 26893</strain>
    </source>
</reference>
<dbReference type="HAMAP" id="MF_01440">
    <property type="entry name" value="CheD"/>
    <property type="match status" value="1"/>
</dbReference>
<dbReference type="EMBL" id="FOCM01000001">
    <property type="protein sequence ID" value="SEM75806.1"/>
    <property type="molecule type" value="Genomic_DNA"/>
</dbReference>
<comment type="function">
    <text evidence="3">Probably deamidates glutamine residues to glutamate on methyl-accepting chemotaxis receptors (MCPs), playing an important role in chemotaxis.</text>
</comment>
<dbReference type="GO" id="GO:0050568">
    <property type="term" value="F:protein-glutamine glutaminase activity"/>
    <property type="evidence" value="ECO:0007669"/>
    <property type="project" value="UniProtKB-UniRule"/>
</dbReference>
<comment type="catalytic activity">
    <reaction evidence="3">
        <text>L-glutaminyl-[protein] + H2O = L-glutamyl-[protein] + NH4(+)</text>
        <dbReference type="Rhea" id="RHEA:16441"/>
        <dbReference type="Rhea" id="RHEA-COMP:10207"/>
        <dbReference type="Rhea" id="RHEA-COMP:10208"/>
        <dbReference type="ChEBI" id="CHEBI:15377"/>
        <dbReference type="ChEBI" id="CHEBI:28938"/>
        <dbReference type="ChEBI" id="CHEBI:29973"/>
        <dbReference type="ChEBI" id="CHEBI:30011"/>
        <dbReference type="EC" id="3.5.1.44"/>
    </reaction>
</comment>
<dbReference type="CDD" id="cd16352">
    <property type="entry name" value="CheD"/>
    <property type="match status" value="1"/>
</dbReference>
<dbReference type="Gene3D" id="3.30.1330.200">
    <property type="match status" value="1"/>
</dbReference>
<dbReference type="Proteomes" id="UP000199372">
    <property type="component" value="Unassembled WGS sequence"/>
</dbReference>
<organism evidence="4 5">
    <name type="scientific">Palleronia pelagia</name>
    <dbReference type="NCBI Taxonomy" id="387096"/>
    <lineage>
        <taxon>Bacteria</taxon>
        <taxon>Pseudomonadati</taxon>
        <taxon>Pseudomonadota</taxon>
        <taxon>Alphaproteobacteria</taxon>
        <taxon>Rhodobacterales</taxon>
        <taxon>Roseobacteraceae</taxon>
        <taxon>Palleronia</taxon>
    </lineage>
</organism>
<dbReference type="OrthoDB" id="9807202at2"/>
<name>A0A1H8AZ93_9RHOB</name>